<reference evidence="5 6" key="1">
    <citation type="submission" date="2019-07" db="EMBL/GenBank/DDBJ databases">
        <authorList>
            <person name="Kim J."/>
        </authorList>
    </citation>
    <scope>NUCLEOTIDE SEQUENCE [LARGE SCALE GENOMIC DNA]</scope>
    <source>
        <strain evidence="5 6">N4</strain>
    </source>
</reference>
<dbReference type="InterPro" id="IPR020084">
    <property type="entry name" value="NUDIX_hydrolase_CS"/>
</dbReference>
<dbReference type="AlphaFoldDB" id="A0A559J3G1"/>
<evidence type="ECO:0000313" key="5">
    <source>
        <dbReference type="EMBL" id="TVX94402.1"/>
    </source>
</evidence>
<dbReference type="PANTHER" id="PTHR43736:SF1">
    <property type="entry name" value="DIHYDRONEOPTERIN TRIPHOSPHATE DIPHOSPHATASE"/>
    <property type="match status" value="1"/>
</dbReference>
<keyword evidence="6" id="KW-1185">Reference proteome</keyword>
<dbReference type="InterPro" id="IPR015797">
    <property type="entry name" value="NUDIX_hydrolase-like_dom_sf"/>
</dbReference>
<dbReference type="GO" id="GO:0016787">
    <property type="term" value="F:hydrolase activity"/>
    <property type="evidence" value="ECO:0007669"/>
    <property type="project" value="UniProtKB-KW"/>
</dbReference>
<dbReference type="Pfam" id="PF00293">
    <property type="entry name" value="NUDIX"/>
    <property type="match status" value="1"/>
</dbReference>
<sequence length="146" mass="16584">MRRVDVAYSLITDETKSKVLMVQNHDHDGRWSLPGGAVEAGETLEQAVIREAQEETGYMVKVFGLVAVNECMFEDIQEHAVFFTFRASIVDGQEQLSRPDEISQIAWVDLQEADERMPYIKDGVSRLIERAQEIPYHDQGRRGLGS</sequence>
<evidence type="ECO:0000256" key="1">
    <source>
        <dbReference type="ARBA" id="ARBA00005582"/>
    </source>
</evidence>
<name>A0A559J3G1_9BACL</name>
<evidence type="ECO:0000259" key="4">
    <source>
        <dbReference type="PROSITE" id="PS51462"/>
    </source>
</evidence>
<protein>
    <submittedName>
        <fullName evidence="5">NUDIX hydrolase</fullName>
    </submittedName>
</protein>
<dbReference type="Proteomes" id="UP000318102">
    <property type="component" value="Unassembled WGS sequence"/>
</dbReference>
<dbReference type="InterPro" id="IPR000086">
    <property type="entry name" value="NUDIX_hydrolase_dom"/>
</dbReference>
<dbReference type="CDD" id="cd02883">
    <property type="entry name" value="NUDIX_Hydrolase"/>
    <property type="match status" value="1"/>
</dbReference>
<dbReference type="SUPFAM" id="SSF55811">
    <property type="entry name" value="Nudix"/>
    <property type="match status" value="1"/>
</dbReference>
<dbReference type="OrthoDB" id="9787880at2"/>
<evidence type="ECO:0000256" key="2">
    <source>
        <dbReference type="ARBA" id="ARBA00022801"/>
    </source>
</evidence>
<dbReference type="InterPro" id="IPR020476">
    <property type="entry name" value="Nudix_hydrolase"/>
</dbReference>
<evidence type="ECO:0000313" key="6">
    <source>
        <dbReference type="Proteomes" id="UP000318102"/>
    </source>
</evidence>
<dbReference type="RefSeq" id="WP_144991507.1">
    <property type="nucleotide sequence ID" value="NZ_VNJK01000001.1"/>
</dbReference>
<dbReference type="PRINTS" id="PR00502">
    <property type="entry name" value="NUDIXFAMILY"/>
</dbReference>
<dbReference type="PROSITE" id="PS00893">
    <property type="entry name" value="NUDIX_BOX"/>
    <property type="match status" value="1"/>
</dbReference>
<evidence type="ECO:0000256" key="3">
    <source>
        <dbReference type="RuleBase" id="RU003476"/>
    </source>
</evidence>
<dbReference type="PANTHER" id="PTHR43736">
    <property type="entry name" value="ADP-RIBOSE PYROPHOSPHATASE"/>
    <property type="match status" value="1"/>
</dbReference>
<organism evidence="5 6">
    <name type="scientific">Paenibacillus agilis</name>
    <dbReference type="NCBI Taxonomy" id="3020863"/>
    <lineage>
        <taxon>Bacteria</taxon>
        <taxon>Bacillati</taxon>
        <taxon>Bacillota</taxon>
        <taxon>Bacilli</taxon>
        <taxon>Bacillales</taxon>
        <taxon>Paenibacillaceae</taxon>
        <taxon>Paenibacillus</taxon>
    </lineage>
</organism>
<comment type="caution">
    <text evidence="5">The sequence shown here is derived from an EMBL/GenBank/DDBJ whole genome shotgun (WGS) entry which is preliminary data.</text>
</comment>
<dbReference type="PROSITE" id="PS51462">
    <property type="entry name" value="NUDIX"/>
    <property type="match status" value="1"/>
</dbReference>
<dbReference type="Gene3D" id="3.90.79.10">
    <property type="entry name" value="Nucleoside Triphosphate Pyrophosphohydrolase"/>
    <property type="match status" value="1"/>
</dbReference>
<comment type="similarity">
    <text evidence="1 3">Belongs to the Nudix hydrolase family.</text>
</comment>
<proteinExistence type="inferred from homology"/>
<dbReference type="EMBL" id="VNJK01000001">
    <property type="protein sequence ID" value="TVX94402.1"/>
    <property type="molecule type" value="Genomic_DNA"/>
</dbReference>
<keyword evidence="2 3" id="KW-0378">Hydrolase</keyword>
<gene>
    <name evidence="5" type="ORF">FPZ44_15880</name>
</gene>
<accession>A0A559J3G1</accession>
<feature type="domain" description="Nudix hydrolase" evidence="4">
    <location>
        <begin position="1"/>
        <end position="130"/>
    </location>
</feature>